<feature type="transmembrane region" description="Helical" evidence="1">
    <location>
        <begin position="6"/>
        <end position="39"/>
    </location>
</feature>
<name>A0A4V2W4C5_9FIRM</name>
<keyword evidence="1" id="KW-0812">Transmembrane</keyword>
<protein>
    <submittedName>
        <fullName evidence="2">Uncharacterized protein</fullName>
    </submittedName>
</protein>
<organism evidence="2 3">
    <name type="scientific">Longibaculum muris</name>
    <dbReference type="NCBI Taxonomy" id="1796628"/>
    <lineage>
        <taxon>Bacteria</taxon>
        <taxon>Bacillati</taxon>
        <taxon>Bacillota</taxon>
        <taxon>Erysipelotrichia</taxon>
        <taxon>Erysipelotrichales</taxon>
        <taxon>Coprobacillaceae</taxon>
        <taxon>Longibaculum</taxon>
    </lineage>
</organism>
<evidence type="ECO:0000256" key="1">
    <source>
        <dbReference type="SAM" id="Phobius"/>
    </source>
</evidence>
<dbReference type="Proteomes" id="UP000295515">
    <property type="component" value="Unassembled WGS sequence"/>
</dbReference>
<reference evidence="2 3" key="1">
    <citation type="submission" date="2019-03" db="EMBL/GenBank/DDBJ databases">
        <title>Genomic Encyclopedia of Type Strains, Phase IV (KMG-IV): sequencing the most valuable type-strain genomes for metagenomic binning, comparative biology and taxonomic classification.</title>
        <authorList>
            <person name="Goeker M."/>
        </authorList>
    </citation>
    <scope>NUCLEOTIDE SEQUENCE [LARGE SCALE GENOMIC DNA]</scope>
    <source>
        <strain evidence="2 3">DSM 29487</strain>
    </source>
</reference>
<evidence type="ECO:0000313" key="2">
    <source>
        <dbReference type="EMBL" id="TCV95309.1"/>
    </source>
</evidence>
<proteinExistence type="predicted"/>
<keyword evidence="1" id="KW-0472">Membrane</keyword>
<dbReference type="GeneID" id="98916063"/>
<evidence type="ECO:0000313" key="3">
    <source>
        <dbReference type="Proteomes" id="UP000295515"/>
    </source>
</evidence>
<dbReference type="RefSeq" id="WP_066444335.1">
    <property type="nucleotide sequence ID" value="NZ_CAUWFI010000007.1"/>
</dbReference>
<dbReference type="AlphaFoldDB" id="A0A4V2W4C5"/>
<accession>A0A4V2W4C5</accession>
<gene>
    <name evidence="2" type="ORF">EDD60_11828</name>
</gene>
<sequence>MGYGFIYLFCVLILLMLALRFFLPFLIYLIPVLVIVWILRILFGRRHRRQTTSTDDRTYYESMYQQPEEPTNPDIIDVDYKVVDEEEQDNTH</sequence>
<keyword evidence="1" id="KW-1133">Transmembrane helix</keyword>
<comment type="caution">
    <text evidence="2">The sequence shown here is derived from an EMBL/GenBank/DDBJ whole genome shotgun (WGS) entry which is preliminary data.</text>
</comment>
<keyword evidence="3" id="KW-1185">Reference proteome</keyword>
<dbReference type="EMBL" id="SMCQ01000018">
    <property type="protein sequence ID" value="TCV95309.1"/>
    <property type="molecule type" value="Genomic_DNA"/>
</dbReference>